<dbReference type="AlphaFoldDB" id="A0A9N9KX97"/>
<evidence type="ECO:0000313" key="2">
    <source>
        <dbReference type="EMBL" id="CAG8953157.1"/>
    </source>
</evidence>
<comment type="caution">
    <text evidence="2">The sequence shown here is derived from an EMBL/GenBank/DDBJ whole genome shotgun (WGS) entry which is preliminary data.</text>
</comment>
<dbReference type="Proteomes" id="UP000696280">
    <property type="component" value="Unassembled WGS sequence"/>
</dbReference>
<evidence type="ECO:0000313" key="3">
    <source>
        <dbReference type="Proteomes" id="UP000696280"/>
    </source>
</evidence>
<accession>A0A9N9KX97</accession>
<dbReference type="EMBL" id="CAJVRL010000049">
    <property type="protein sequence ID" value="CAG8953157.1"/>
    <property type="molecule type" value="Genomic_DNA"/>
</dbReference>
<name>A0A9N9KX97_9HELO</name>
<protein>
    <submittedName>
        <fullName evidence="2">Uncharacterized protein</fullName>
    </submittedName>
</protein>
<feature type="region of interest" description="Disordered" evidence="1">
    <location>
        <begin position="1"/>
        <end position="75"/>
    </location>
</feature>
<gene>
    <name evidence="2" type="ORF">HYFRA_00003356</name>
</gene>
<keyword evidence="3" id="KW-1185">Reference proteome</keyword>
<feature type="compositionally biased region" description="Low complexity" evidence="1">
    <location>
        <begin position="59"/>
        <end position="74"/>
    </location>
</feature>
<dbReference type="OrthoDB" id="10385557at2759"/>
<evidence type="ECO:0000256" key="1">
    <source>
        <dbReference type="SAM" id="MobiDB-lite"/>
    </source>
</evidence>
<reference evidence="2" key="1">
    <citation type="submission" date="2021-07" db="EMBL/GenBank/DDBJ databases">
        <authorList>
            <person name="Durling M."/>
        </authorList>
    </citation>
    <scope>NUCLEOTIDE SEQUENCE</scope>
</reference>
<organism evidence="2 3">
    <name type="scientific">Hymenoscyphus fraxineus</name>
    <dbReference type="NCBI Taxonomy" id="746836"/>
    <lineage>
        <taxon>Eukaryota</taxon>
        <taxon>Fungi</taxon>
        <taxon>Dikarya</taxon>
        <taxon>Ascomycota</taxon>
        <taxon>Pezizomycotina</taxon>
        <taxon>Leotiomycetes</taxon>
        <taxon>Helotiales</taxon>
        <taxon>Helotiaceae</taxon>
        <taxon>Hymenoscyphus</taxon>
    </lineage>
</organism>
<sequence>MPFQRPEFKYPLGPSQPTTNTETDTEYAQRLKYTKGQAMSHDGRQTYNFSRPFRGQKQSPATTESSSSSTSGSSYHADLLARPGASLGTGSTSPATVDVRSLWKCVKPSCRWHGPRLPFTKSPRCPRCGDYKIVPPDNYADWALFECVKKPMCGYQEKIPKTPTEYTCLLCRQWMVPVWKDSMKDFRTRDFTFNGRK</sequence>
<proteinExistence type="predicted"/>